<dbReference type="STRING" id="1513271.XM47_13955"/>
<dbReference type="RefSeq" id="WP_048693707.1">
    <property type="nucleotide sequence ID" value="NZ_KQ130496.1"/>
</dbReference>
<dbReference type="InterPro" id="IPR046703">
    <property type="entry name" value="DUF6776"/>
</dbReference>
<keyword evidence="4" id="KW-1185">Reference proteome</keyword>
<dbReference type="EMBL" id="LAZL01000023">
    <property type="protein sequence ID" value="KMT64552.1"/>
    <property type="molecule type" value="Genomic_DNA"/>
</dbReference>
<accession>A0A0J8GP60</accession>
<feature type="coiled-coil region" evidence="1">
    <location>
        <begin position="79"/>
        <end position="113"/>
    </location>
</feature>
<evidence type="ECO:0000313" key="4">
    <source>
        <dbReference type="Proteomes" id="UP000037600"/>
    </source>
</evidence>
<organism evidence="3 4">
    <name type="scientific">Catenovulum maritimum</name>
    <dbReference type="NCBI Taxonomy" id="1513271"/>
    <lineage>
        <taxon>Bacteria</taxon>
        <taxon>Pseudomonadati</taxon>
        <taxon>Pseudomonadota</taxon>
        <taxon>Gammaproteobacteria</taxon>
        <taxon>Alteromonadales</taxon>
        <taxon>Alteromonadaceae</taxon>
        <taxon>Catenovulum</taxon>
    </lineage>
</organism>
<name>A0A0J8GP60_9ALTE</name>
<keyword evidence="2" id="KW-1133">Transmembrane helix</keyword>
<evidence type="ECO:0000313" key="3">
    <source>
        <dbReference type="EMBL" id="KMT64552.1"/>
    </source>
</evidence>
<evidence type="ECO:0000256" key="2">
    <source>
        <dbReference type="SAM" id="Phobius"/>
    </source>
</evidence>
<proteinExistence type="predicted"/>
<keyword evidence="2" id="KW-0812">Transmembrane</keyword>
<dbReference type="Proteomes" id="UP000037600">
    <property type="component" value="Unassembled WGS sequence"/>
</dbReference>
<dbReference type="Pfam" id="PF20567">
    <property type="entry name" value="DUF6776"/>
    <property type="match status" value="1"/>
</dbReference>
<keyword evidence="1" id="KW-0175">Coiled coil</keyword>
<reference evidence="3 4" key="1">
    <citation type="submission" date="2015-04" db="EMBL/GenBank/DDBJ databases">
        <title>Draft Genome Sequence of the Novel Agar-Digesting Marine Bacterium Q1.</title>
        <authorList>
            <person name="Li Y."/>
            <person name="Li D."/>
            <person name="Chen G."/>
            <person name="Du Z."/>
        </authorList>
    </citation>
    <scope>NUCLEOTIDE SEQUENCE [LARGE SCALE GENOMIC DNA]</scope>
    <source>
        <strain evidence="3 4">Q1</strain>
    </source>
</reference>
<comment type="caution">
    <text evidence="3">The sequence shown here is derived from an EMBL/GenBank/DDBJ whole genome shotgun (WGS) entry which is preliminary data.</text>
</comment>
<keyword evidence="2" id="KW-0472">Membrane</keyword>
<evidence type="ECO:0000256" key="1">
    <source>
        <dbReference type="SAM" id="Coils"/>
    </source>
</evidence>
<dbReference type="OrthoDB" id="7056878at2"/>
<dbReference type="AlphaFoldDB" id="A0A0J8GP60"/>
<protein>
    <submittedName>
        <fullName evidence="3">Uncharacterized protein</fullName>
    </submittedName>
</protein>
<feature type="transmembrane region" description="Helical" evidence="2">
    <location>
        <begin position="20"/>
        <end position="40"/>
    </location>
</feature>
<sequence>MKKHVIRNFDFIFRANLRFYSTITGIVLLGIAAFLGFSIAKWQDKVQLAEATKVKQNLLVKEKDLFSVEQKLNFTRVELEVGKLSLQQLQQDLRELQQTNTRLKEQLSFYQNVMAPELTADGVMIDTLQIEPTVIENQFRYRVVLVQTSKQKKFAKGYIELTVNGSRNNRNAALNLTDLKSTENDYTFSFRYFQILEGEFVLDPDFTPERVHLTVTLPKRSGQSYSHTEKEFDWQPEVIHRD</sequence>
<gene>
    <name evidence="3" type="ORF">XM47_13955</name>
</gene>